<evidence type="ECO:0000256" key="1">
    <source>
        <dbReference type="SAM" id="SignalP"/>
    </source>
</evidence>
<feature type="chain" id="PRO_5029694201" description="Chitin-binding type-2 domain-containing protein" evidence="1">
    <location>
        <begin position="21"/>
        <end position="101"/>
    </location>
</feature>
<dbReference type="PROSITE" id="PS51257">
    <property type="entry name" value="PROKAR_LIPOPROTEIN"/>
    <property type="match status" value="1"/>
</dbReference>
<keyword evidence="1" id="KW-0732">Signal</keyword>
<name>A0A7M5X7V0_9CNID</name>
<proteinExistence type="predicted"/>
<dbReference type="SUPFAM" id="SSF57625">
    <property type="entry name" value="Invertebrate chitin-binding proteins"/>
    <property type="match status" value="1"/>
</dbReference>
<dbReference type="GO" id="GO:0008061">
    <property type="term" value="F:chitin binding"/>
    <property type="evidence" value="ECO:0007669"/>
    <property type="project" value="InterPro"/>
</dbReference>
<dbReference type="AlphaFoldDB" id="A0A7M5X7V0"/>
<reference evidence="3" key="1">
    <citation type="submission" date="2021-01" db="UniProtKB">
        <authorList>
            <consortium name="EnsemblMetazoa"/>
        </authorList>
    </citation>
    <scope>IDENTIFICATION</scope>
</reference>
<accession>A0A7M5X7V0</accession>
<dbReference type="InterPro" id="IPR002557">
    <property type="entry name" value="Chitin-bd_dom"/>
</dbReference>
<dbReference type="Proteomes" id="UP000594262">
    <property type="component" value="Unplaced"/>
</dbReference>
<dbReference type="Gene3D" id="2.170.140.10">
    <property type="entry name" value="Chitin binding domain"/>
    <property type="match status" value="1"/>
</dbReference>
<dbReference type="InterPro" id="IPR036508">
    <property type="entry name" value="Chitin-bd_dom_sf"/>
</dbReference>
<dbReference type="GO" id="GO:0005576">
    <property type="term" value="C:extracellular region"/>
    <property type="evidence" value="ECO:0007669"/>
    <property type="project" value="InterPro"/>
</dbReference>
<evidence type="ECO:0000313" key="4">
    <source>
        <dbReference type="Proteomes" id="UP000594262"/>
    </source>
</evidence>
<protein>
    <recommendedName>
        <fullName evidence="2">Chitin-binding type-2 domain-containing protein</fullName>
    </recommendedName>
</protein>
<dbReference type="EnsemblMetazoa" id="CLYHEMT019085.1">
    <property type="protein sequence ID" value="CLYHEMP019085.1"/>
    <property type="gene ID" value="CLYHEMG019085"/>
</dbReference>
<feature type="domain" description="Chitin-binding type-2" evidence="2">
    <location>
        <begin position="50"/>
        <end position="91"/>
    </location>
</feature>
<sequence length="101" mass="11414">MKSVIVLSLVLTLNLFFVACEYKTPTKKEQEKAIEECPDLCSKTSQSWLGNAVHPTDKHKFLACWHGTTMGCGVCQKPRYFDAEKLRCVWPGGLDYDPMTV</sequence>
<evidence type="ECO:0000313" key="3">
    <source>
        <dbReference type="EnsemblMetazoa" id="CLYHEMP019085.1"/>
    </source>
</evidence>
<evidence type="ECO:0000259" key="2">
    <source>
        <dbReference type="Pfam" id="PF01607"/>
    </source>
</evidence>
<feature type="signal peptide" evidence="1">
    <location>
        <begin position="1"/>
        <end position="20"/>
    </location>
</feature>
<organism evidence="3 4">
    <name type="scientific">Clytia hemisphaerica</name>
    <dbReference type="NCBI Taxonomy" id="252671"/>
    <lineage>
        <taxon>Eukaryota</taxon>
        <taxon>Metazoa</taxon>
        <taxon>Cnidaria</taxon>
        <taxon>Hydrozoa</taxon>
        <taxon>Hydroidolina</taxon>
        <taxon>Leptothecata</taxon>
        <taxon>Obeliida</taxon>
        <taxon>Clytiidae</taxon>
        <taxon>Clytia</taxon>
    </lineage>
</organism>
<keyword evidence="4" id="KW-1185">Reference proteome</keyword>
<dbReference type="Pfam" id="PF01607">
    <property type="entry name" value="CBM_14"/>
    <property type="match status" value="1"/>
</dbReference>